<sequence length="448" mass="50938">MFEAKLFFDMLMMVNVGGRERTEKEWKKLFFESGFSRYRIKPILGDCMEISELNGKKCAIKLGIPDTIHNHTRPITLPELVSALQVSPTRSSCLGALSPQFNTLFNEAMTSDSQLAKVVIEDCKETFVGLNSLVDLGGSAGIIAGAVSASFPHLLCTVFDLPHVIANVPENKDLDYVGGDIFRGIPSADAILFKRSNSKQWEVDHLQHCDDNTAEDEMLETKLFFDMLMMVAVTGRERSEKDWKKLFLEAGSSRYKIKTILGLRFLFSRVLLVNSDRLLHFLMEANSFVILEFAFCLCIVIFPPPHHKINGRQEGFQFSLSQDHAILFLLFLYVILALSCTWSEVQVINVSFHLRYHGKRTTSKKIRLQHYLTMQLLETRRDSKEILVELHTKLEDLTSTENSILHLKGAKKLLSSKWALQVMLLRKNSSPLDLRISLPVSQESSHRI</sequence>
<accession>A0AAN8VJ73</accession>
<dbReference type="AlphaFoldDB" id="A0AAN8VJ73"/>
<keyword evidence="2" id="KW-0808">Transferase</keyword>
<dbReference type="InterPro" id="IPR036390">
    <property type="entry name" value="WH_DNA-bd_sf"/>
</dbReference>
<dbReference type="InterPro" id="IPR029063">
    <property type="entry name" value="SAM-dependent_MTases_sf"/>
</dbReference>
<evidence type="ECO:0000256" key="1">
    <source>
        <dbReference type="ARBA" id="ARBA00022603"/>
    </source>
</evidence>
<dbReference type="InterPro" id="IPR016461">
    <property type="entry name" value="COMT-like"/>
</dbReference>
<keyword evidence="7" id="KW-1185">Reference proteome</keyword>
<dbReference type="SUPFAM" id="SSF53335">
    <property type="entry name" value="S-adenosyl-L-methionine-dependent methyltransferases"/>
    <property type="match status" value="2"/>
</dbReference>
<feature type="transmembrane region" description="Helical" evidence="4">
    <location>
        <begin position="285"/>
        <end position="304"/>
    </location>
</feature>
<keyword evidence="1" id="KW-0489">Methyltransferase</keyword>
<reference evidence="6 7" key="1">
    <citation type="submission" date="2023-12" db="EMBL/GenBank/DDBJ databases">
        <title>A high-quality genome assembly for Dillenia turbinata (Dilleniales).</title>
        <authorList>
            <person name="Chanderbali A."/>
        </authorList>
    </citation>
    <scope>NUCLEOTIDE SEQUENCE [LARGE SCALE GENOMIC DNA]</scope>
    <source>
        <strain evidence="6">LSX21</strain>
        <tissue evidence="6">Leaf</tissue>
    </source>
</reference>
<dbReference type="PROSITE" id="PS51683">
    <property type="entry name" value="SAM_OMT_II"/>
    <property type="match status" value="1"/>
</dbReference>
<dbReference type="GO" id="GO:0032259">
    <property type="term" value="P:methylation"/>
    <property type="evidence" value="ECO:0007669"/>
    <property type="project" value="UniProtKB-KW"/>
</dbReference>
<dbReference type="Pfam" id="PF00891">
    <property type="entry name" value="Methyltransf_2"/>
    <property type="match status" value="1"/>
</dbReference>
<dbReference type="Proteomes" id="UP001370490">
    <property type="component" value="Unassembled WGS sequence"/>
</dbReference>
<dbReference type="Gene3D" id="3.40.50.150">
    <property type="entry name" value="Vaccinia Virus protein VP39"/>
    <property type="match status" value="2"/>
</dbReference>
<protein>
    <submittedName>
        <fullName evidence="6">O-methyltransferase domain</fullName>
    </submittedName>
</protein>
<feature type="domain" description="O-methyltransferase C-terminal" evidence="5">
    <location>
        <begin position="97"/>
        <end position="195"/>
    </location>
</feature>
<dbReference type="InterPro" id="IPR001077">
    <property type="entry name" value="COMT_C"/>
</dbReference>
<name>A0AAN8VJ73_9MAGN</name>
<comment type="caution">
    <text evidence="6">The sequence shown here is derived from an EMBL/GenBank/DDBJ whole genome shotgun (WGS) entry which is preliminary data.</text>
</comment>
<evidence type="ECO:0000313" key="6">
    <source>
        <dbReference type="EMBL" id="KAK6932629.1"/>
    </source>
</evidence>
<gene>
    <name evidence="6" type="ORF">RJ641_002253</name>
</gene>
<evidence type="ECO:0000256" key="4">
    <source>
        <dbReference type="SAM" id="Phobius"/>
    </source>
</evidence>
<keyword evidence="3" id="KW-0949">S-adenosyl-L-methionine</keyword>
<dbReference type="SUPFAM" id="SSF46785">
    <property type="entry name" value="Winged helix' DNA-binding domain"/>
    <property type="match status" value="1"/>
</dbReference>
<keyword evidence="4" id="KW-1133">Transmembrane helix</keyword>
<proteinExistence type="predicted"/>
<keyword evidence="4" id="KW-0472">Membrane</keyword>
<dbReference type="EMBL" id="JBAMMX010000010">
    <property type="protein sequence ID" value="KAK6932629.1"/>
    <property type="molecule type" value="Genomic_DNA"/>
</dbReference>
<evidence type="ECO:0000256" key="3">
    <source>
        <dbReference type="ARBA" id="ARBA00022691"/>
    </source>
</evidence>
<dbReference type="InterPro" id="IPR036388">
    <property type="entry name" value="WH-like_DNA-bd_sf"/>
</dbReference>
<feature type="transmembrane region" description="Helical" evidence="4">
    <location>
        <begin position="325"/>
        <end position="345"/>
    </location>
</feature>
<dbReference type="Gene3D" id="1.10.10.10">
    <property type="entry name" value="Winged helix-like DNA-binding domain superfamily/Winged helix DNA-binding domain"/>
    <property type="match status" value="1"/>
</dbReference>
<dbReference type="PANTHER" id="PTHR11746">
    <property type="entry name" value="O-METHYLTRANSFERASE"/>
    <property type="match status" value="1"/>
</dbReference>
<organism evidence="6 7">
    <name type="scientific">Dillenia turbinata</name>
    <dbReference type="NCBI Taxonomy" id="194707"/>
    <lineage>
        <taxon>Eukaryota</taxon>
        <taxon>Viridiplantae</taxon>
        <taxon>Streptophyta</taxon>
        <taxon>Embryophyta</taxon>
        <taxon>Tracheophyta</taxon>
        <taxon>Spermatophyta</taxon>
        <taxon>Magnoliopsida</taxon>
        <taxon>eudicotyledons</taxon>
        <taxon>Gunneridae</taxon>
        <taxon>Pentapetalae</taxon>
        <taxon>Dilleniales</taxon>
        <taxon>Dilleniaceae</taxon>
        <taxon>Dillenia</taxon>
    </lineage>
</organism>
<evidence type="ECO:0000259" key="5">
    <source>
        <dbReference type="Pfam" id="PF00891"/>
    </source>
</evidence>
<keyword evidence="4" id="KW-0812">Transmembrane</keyword>
<evidence type="ECO:0000313" key="7">
    <source>
        <dbReference type="Proteomes" id="UP001370490"/>
    </source>
</evidence>
<evidence type="ECO:0000256" key="2">
    <source>
        <dbReference type="ARBA" id="ARBA00022679"/>
    </source>
</evidence>
<dbReference type="GO" id="GO:0008171">
    <property type="term" value="F:O-methyltransferase activity"/>
    <property type="evidence" value="ECO:0007669"/>
    <property type="project" value="InterPro"/>
</dbReference>